<sequence>MQRFWVVGGAAEGARFRNVPRNDEEWFGPFESYQEAERVWSRHARRLVDDTDSAYRIERFDPDEAPRCSD</sequence>
<organism evidence="1 2">
    <name type="scientific">Limimonas halophila</name>
    <dbReference type="NCBI Taxonomy" id="1082479"/>
    <lineage>
        <taxon>Bacteria</taxon>
        <taxon>Pseudomonadati</taxon>
        <taxon>Pseudomonadota</taxon>
        <taxon>Alphaproteobacteria</taxon>
        <taxon>Rhodospirillales</taxon>
        <taxon>Rhodovibrionaceae</taxon>
        <taxon>Limimonas</taxon>
    </lineage>
</organism>
<dbReference type="Pfam" id="PF13773">
    <property type="entry name" value="DUF4170"/>
    <property type="match status" value="1"/>
</dbReference>
<accession>A0A1G7U0M8</accession>
<evidence type="ECO:0000313" key="2">
    <source>
        <dbReference type="Proteomes" id="UP000199415"/>
    </source>
</evidence>
<gene>
    <name evidence="1" type="ORF">SAMN05216241_1113</name>
</gene>
<dbReference type="AlphaFoldDB" id="A0A1G7U0M8"/>
<name>A0A1G7U0M8_9PROT</name>
<evidence type="ECO:0000313" key="1">
    <source>
        <dbReference type="EMBL" id="SDG40330.1"/>
    </source>
</evidence>
<dbReference type="Proteomes" id="UP000199415">
    <property type="component" value="Unassembled WGS sequence"/>
</dbReference>
<proteinExistence type="predicted"/>
<protein>
    <recommendedName>
        <fullName evidence="3">DUF4170 domain-containing protein</fullName>
    </recommendedName>
</protein>
<keyword evidence="2" id="KW-1185">Reference proteome</keyword>
<dbReference type="STRING" id="1082479.SAMN05216241_1113"/>
<dbReference type="OrthoDB" id="9800646at2"/>
<dbReference type="RefSeq" id="WP_090021308.1">
    <property type="nucleotide sequence ID" value="NZ_FNCE01000011.1"/>
</dbReference>
<dbReference type="EMBL" id="FNCE01000011">
    <property type="protein sequence ID" value="SDG40330.1"/>
    <property type="molecule type" value="Genomic_DNA"/>
</dbReference>
<dbReference type="InterPro" id="IPR025226">
    <property type="entry name" value="DUF4170"/>
</dbReference>
<reference evidence="1 2" key="1">
    <citation type="submission" date="2016-10" db="EMBL/GenBank/DDBJ databases">
        <authorList>
            <person name="de Groot N.N."/>
        </authorList>
    </citation>
    <scope>NUCLEOTIDE SEQUENCE [LARGE SCALE GENOMIC DNA]</scope>
    <source>
        <strain evidence="1 2">DSM 25584</strain>
    </source>
</reference>
<dbReference type="Gene3D" id="3.30.70.2400">
    <property type="entry name" value="Uncharacterised protein PF13773, DUF4170"/>
    <property type="match status" value="1"/>
</dbReference>
<evidence type="ECO:0008006" key="3">
    <source>
        <dbReference type="Google" id="ProtNLM"/>
    </source>
</evidence>